<dbReference type="RefSeq" id="WP_151545670.1">
    <property type="nucleotide sequence ID" value="NZ_WBMR01000211.1"/>
</dbReference>
<gene>
    <name evidence="2" type="ORF">F9B16_41050</name>
</gene>
<dbReference type="OrthoDB" id="4467560at2"/>
<dbReference type="InterPro" id="IPR058711">
    <property type="entry name" value="SCO6045-like_C"/>
</dbReference>
<keyword evidence="3" id="KW-1185">Reference proteome</keyword>
<accession>A0A6L3VP85</accession>
<evidence type="ECO:0000313" key="2">
    <source>
        <dbReference type="EMBL" id="KAB2365062.1"/>
    </source>
</evidence>
<feature type="domain" description="SCO6045-like C-terminal" evidence="1">
    <location>
        <begin position="14"/>
        <end position="97"/>
    </location>
</feature>
<dbReference type="AlphaFoldDB" id="A0A6L3VP85"/>
<organism evidence="2 3">
    <name type="scientific">Actinomadura montaniterrae</name>
    <dbReference type="NCBI Taxonomy" id="1803903"/>
    <lineage>
        <taxon>Bacteria</taxon>
        <taxon>Bacillati</taxon>
        <taxon>Actinomycetota</taxon>
        <taxon>Actinomycetes</taxon>
        <taxon>Streptosporangiales</taxon>
        <taxon>Thermomonosporaceae</taxon>
        <taxon>Actinomadura</taxon>
    </lineage>
</organism>
<name>A0A6L3VP85_9ACTN</name>
<reference evidence="2 3" key="1">
    <citation type="submission" date="2019-09" db="EMBL/GenBank/DDBJ databases">
        <title>Actinomadura physcomitrii sp. nov., a novel actinomycete isolated from moss [Physcomitrium sphaericum (Ludw) Fuernr].</title>
        <authorList>
            <person name="Liu C."/>
            <person name="Zhuang X."/>
        </authorList>
    </citation>
    <scope>NUCLEOTIDE SEQUENCE [LARGE SCALE GENOMIC DNA]</scope>
    <source>
        <strain evidence="2 3">CYP1-1B</strain>
    </source>
</reference>
<dbReference type="Pfam" id="PF26136">
    <property type="entry name" value="SCO6045_C"/>
    <property type="match status" value="1"/>
</dbReference>
<proteinExistence type="predicted"/>
<evidence type="ECO:0000259" key="1">
    <source>
        <dbReference type="Pfam" id="PF26136"/>
    </source>
</evidence>
<sequence>MSEAGGEAWDAGLAAAQEALVRAMTAGGPMPDGFDGAAVRAAAHGILLKRAGEVARAWPALAAAYGTSWKAEFAAWAAPRPTRGSFRDGWDFARAHREGLAGEAARELALAEIGWAYDGASAPRRRRAALRRVPGGVAVLLGGRVRILGGPPR</sequence>
<protein>
    <recommendedName>
        <fullName evidence="1">SCO6045-like C-terminal domain-containing protein</fullName>
    </recommendedName>
</protein>
<comment type="caution">
    <text evidence="2">The sequence shown here is derived from an EMBL/GenBank/DDBJ whole genome shotgun (WGS) entry which is preliminary data.</text>
</comment>
<dbReference type="EMBL" id="WBMR01000211">
    <property type="protein sequence ID" value="KAB2365062.1"/>
    <property type="molecule type" value="Genomic_DNA"/>
</dbReference>
<evidence type="ECO:0000313" key="3">
    <source>
        <dbReference type="Proteomes" id="UP000483004"/>
    </source>
</evidence>
<dbReference type="Proteomes" id="UP000483004">
    <property type="component" value="Unassembled WGS sequence"/>
</dbReference>